<gene>
    <name evidence="1" type="ORF">AKJ40_00720</name>
</gene>
<protein>
    <submittedName>
        <fullName evidence="1">Uncharacterized protein</fullName>
    </submittedName>
</protein>
<reference evidence="1 2" key="1">
    <citation type="journal article" date="2016" name="Sci. Rep.">
        <title>Metabolic traits of an uncultured archaeal lineage -MSBL1- from brine pools of the Red Sea.</title>
        <authorList>
            <person name="Mwirichia R."/>
            <person name="Alam I."/>
            <person name="Rashid M."/>
            <person name="Vinu M."/>
            <person name="Ba-Alawi W."/>
            <person name="Anthony Kamau A."/>
            <person name="Kamanda Ngugi D."/>
            <person name="Goker M."/>
            <person name="Klenk H.P."/>
            <person name="Bajic V."/>
            <person name="Stingl U."/>
        </authorList>
    </citation>
    <scope>NUCLEOTIDE SEQUENCE [LARGE SCALE GENOMIC DNA]</scope>
    <source>
        <strain evidence="1">SCGC-AAA259M10</strain>
    </source>
</reference>
<dbReference type="AlphaFoldDB" id="A0A133V2N1"/>
<evidence type="ECO:0000313" key="1">
    <source>
        <dbReference type="EMBL" id="KXB00717.1"/>
    </source>
</evidence>
<keyword evidence="2" id="KW-1185">Reference proteome</keyword>
<dbReference type="Proteomes" id="UP000070341">
    <property type="component" value="Unassembled WGS sequence"/>
</dbReference>
<evidence type="ECO:0000313" key="2">
    <source>
        <dbReference type="Proteomes" id="UP000070341"/>
    </source>
</evidence>
<organism evidence="1 2">
    <name type="scientific">candidate division MSBL1 archaeon SCGC-AAA259M10</name>
    <dbReference type="NCBI Taxonomy" id="1698270"/>
    <lineage>
        <taxon>Archaea</taxon>
        <taxon>Methanobacteriati</taxon>
        <taxon>Methanobacteriota</taxon>
        <taxon>candidate division MSBL1</taxon>
    </lineage>
</organism>
<name>A0A133V2N1_9EURY</name>
<comment type="caution">
    <text evidence="1">The sequence shown here is derived from an EMBL/GenBank/DDBJ whole genome shotgun (WGS) entry which is preliminary data.</text>
</comment>
<dbReference type="EMBL" id="LHXU01000005">
    <property type="protein sequence ID" value="KXB00717.1"/>
    <property type="molecule type" value="Genomic_DNA"/>
</dbReference>
<proteinExistence type="predicted"/>
<sequence>MGGEREERETATGVSRKLTGELRKGDKIVATKECGGMPSYVPIPDPQYDFGEYICPRESDLVLRHPESGNGVFFLYGDSQVVVDPGNEITLVFTATERTLDVYHVTLGDLLEFAEILEERFGYNVRIIPRRTNSDGE</sequence>
<accession>A0A133V2N1</accession>